<gene>
    <name evidence="2" type="ORF">V757_01955</name>
</gene>
<feature type="compositionally biased region" description="Basic and acidic residues" evidence="1">
    <location>
        <begin position="86"/>
        <end position="95"/>
    </location>
</feature>
<dbReference type="EMBL" id="AYSV01000016">
    <property type="protein sequence ID" value="ETD72827.1"/>
    <property type="molecule type" value="Genomic_DNA"/>
</dbReference>
<evidence type="ECO:0000313" key="3">
    <source>
        <dbReference type="Proteomes" id="UP000018766"/>
    </source>
</evidence>
<keyword evidence="3" id="KW-1185">Reference proteome</keyword>
<accession>V8GAS9</accession>
<evidence type="ECO:0000256" key="1">
    <source>
        <dbReference type="SAM" id="MobiDB-lite"/>
    </source>
</evidence>
<proteinExistence type="predicted"/>
<sequence length="166" mass="18808">MTERTKIECLATAEVSSYNANAQLRTEFISYLHNVNDYNHFKAISNYYRSVINCLCSSDISKNAVNNRWFYIVQQAEATPMANGDAWKRPKKVEESELSSDNSETEEKLKTLVIAFSQEDVRQKILKALNDNLGAVYTALYTQEGSPKSGLSKALKNSYSFIPQDE</sequence>
<evidence type="ECO:0000313" key="2">
    <source>
        <dbReference type="EMBL" id="ETD72827.1"/>
    </source>
</evidence>
<reference evidence="2 3" key="1">
    <citation type="submission" date="2013-11" db="EMBL/GenBank/DDBJ databases">
        <title>Genomic analysis of Pelistega sp. HM-7.</title>
        <authorList>
            <person name="Kumbhare S.V."/>
            <person name="Shetty S.A."/>
            <person name="Sharma O."/>
            <person name="Dhotre D.P."/>
        </authorList>
    </citation>
    <scope>NUCLEOTIDE SEQUENCE [LARGE SCALE GENOMIC DNA]</scope>
    <source>
        <strain evidence="2 3">HM-7</strain>
    </source>
</reference>
<comment type="caution">
    <text evidence="2">The sequence shown here is derived from an EMBL/GenBank/DDBJ whole genome shotgun (WGS) entry which is preliminary data.</text>
</comment>
<dbReference type="AlphaFoldDB" id="V8GAS9"/>
<name>V8GAS9_9BURK</name>
<feature type="region of interest" description="Disordered" evidence="1">
    <location>
        <begin position="83"/>
        <end position="104"/>
    </location>
</feature>
<protein>
    <submittedName>
        <fullName evidence="2">Uncharacterized protein</fullName>
    </submittedName>
</protein>
<organism evidence="2 3">
    <name type="scientific">Pelistega indica</name>
    <dbReference type="NCBI Taxonomy" id="1414851"/>
    <lineage>
        <taxon>Bacteria</taxon>
        <taxon>Pseudomonadati</taxon>
        <taxon>Pseudomonadota</taxon>
        <taxon>Betaproteobacteria</taxon>
        <taxon>Burkholderiales</taxon>
        <taxon>Alcaligenaceae</taxon>
        <taxon>Pelistega</taxon>
    </lineage>
</organism>
<dbReference type="Proteomes" id="UP000018766">
    <property type="component" value="Unassembled WGS sequence"/>
</dbReference>